<dbReference type="PANTHER" id="PTHR11685">
    <property type="entry name" value="RBR FAMILY RING FINGER AND IBR DOMAIN-CONTAINING"/>
    <property type="match status" value="1"/>
</dbReference>
<evidence type="ECO:0000256" key="10">
    <source>
        <dbReference type="SAM" id="MobiDB-lite"/>
    </source>
</evidence>
<dbReference type="EC" id="2.3.2.31" evidence="2"/>
<dbReference type="PROSITE" id="PS50089">
    <property type="entry name" value="ZF_RING_2"/>
    <property type="match status" value="1"/>
</dbReference>
<evidence type="ECO:0000313" key="15">
    <source>
        <dbReference type="WBParaSite" id="SBAD_0000163101-mRNA-1"/>
    </source>
</evidence>
<dbReference type="GO" id="GO:0061630">
    <property type="term" value="F:ubiquitin protein ligase activity"/>
    <property type="evidence" value="ECO:0007669"/>
    <property type="project" value="UniProtKB-EC"/>
</dbReference>
<dbReference type="EMBL" id="UZAM01006864">
    <property type="protein sequence ID" value="VDO94714.1"/>
    <property type="molecule type" value="Genomic_DNA"/>
</dbReference>
<evidence type="ECO:0000256" key="3">
    <source>
        <dbReference type="ARBA" id="ARBA00022679"/>
    </source>
</evidence>
<feature type="domain" description="RING-type" evidence="11">
    <location>
        <begin position="54"/>
        <end position="102"/>
    </location>
</feature>
<dbReference type="OrthoDB" id="1431934at2759"/>
<dbReference type="PROSITE" id="PS51873">
    <property type="entry name" value="TRIAD"/>
    <property type="match status" value="1"/>
</dbReference>
<accession>A0A183ID66</accession>
<keyword evidence="14" id="KW-1185">Reference proteome</keyword>
<dbReference type="AlphaFoldDB" id="A0A183ID66"/>
<evidence type="ECO:0000313" key="13">
    <source>
        <dbReference type="EMBL" id="VDO94714.1"/>
    </source>
</evidence>
<evidence type="ECO:0000259" key="12">
    <source>
        <dbReference type="PROSITE" id="PS51873"/>
    </source>
</evidence>
<organism evidence="15">
    <name type="scientific">Soboliphyme baturini</name>
    <dbReference type="NCBI Taxonomy" id="241478"/>
    <lineage>
        <taxon>Eukaryota</taxon>
        <taxon>Metazoa</taxon>
        <taxon>Ecdysozoa</taxon>
        <taxon>Nematoda</taxon>
        <taxon>Enoplea</taxon>
        <taxon>Dorylaimia</taxon>
        <taxon>Dioctophymatida</taxon>
        <taxon>Dioctophymatoidea</taxon>
        <taxon>Soboliphymatidae</taxon>
        <taxon>Soboliphyme</taxon>
    </lineage>
</organism>
<feature type="region of interest" description="Disordered" evidence="10">
    <location>
        <begin position="19"/>
        <end position="44"/>
    </location>
</feature>
<evidence type="ECO:0000313" key="14">
    <source>
        <dbReference type="Proteomes" id="UP000270296"/>
    </source>
</evidence>
<evidence type="ECO:0000259" key="11">
    <source>
        <dbReference type="PROSITE" id="PS50089"/>
    </source>
</evidence>
<dbReference type="Gene3D" id="3.30.40.10">
    <property type="entry name" value="Zinc/RING finger domain, C3HC4 (zinc finger)"/>
    <property type="match status" value="1"/>
</dbReference>
<reference evidence="13 14" key="2">
    <citation type="submission" date="2018-11" db="EMBL/GenBank/DDBJ databases">
        <authorList>
            <consortium name="Pathogen Informatics"/>
        </authorList>
    </citation>
    <scope>NUCLEOTIDE SEQUENCE [LARGE SCALE GENOMIC DNA]</scope>
</reference>
<dbReference type="InterPro" id="IPR013083">
    <property type="entry name" value="Znf_RING/FYVE/PHD"/>
</dbReference>
<protein>
    <recommendedName>
        <fullName evidence="2">RBR-type E3 ubiquitin transferase</fullName>
        <ecNumber evidence="2">2.3.2.31</ecNumber>
    </recommendedName>
</protein>
<evidence type="ECO:0000256" key="9">
    <source>
        <dbReference type="PROSITE-ProRule" id="PRU00175"/>
    </source>
</evidence>
<evidence type="ECO:0000256" key="5">
    <source>
        <dbReference type="ARBA" id="ARBA00022737"/>
    </source>
</evidence>
<dbReference type="InterPro" id="IPR031127">
    <property type="entry name" value="E3_UB_ligase_RBR"/>
</dbReference>
<dbReference type="Gene3D" id="1.20.120.1750">
    <property type="match status" value="1"/>
</dbReference>
<keyword evidence="8" id="KW-0862">Zinc</keyword>
<keyword evidence="6 9" id="KW-0863">Zinc-finger</keyword>
<evidence type="ECO:0000256" key="2">
    <source>
        <dbReference type="ARBA" id="ARBA00012251"/>
    </source>
</evidence>
<dbReference type="GO" id="GO:0016567">
    <property type="term" value="P:protein ubiquitination"/>
    <property type="evidence" value="ECO:0007669"/>
    <property type="project" value="InterPro"/>
</dbReference>
<dbReference type="WBParaSite" id="SBAD_0000163101-mRNA-1">
    <property type="protein sequence ID" value="SBAD_0000163101-mRNA-1"/>
    <property type="gene ID" value="SBAD_0000163101"/>
</dbReference>
<dbReference type="GO" id="GO:0008270">
    <property type="term" value="F:zinc ion binding"/>
    <property type="evidence" value="ECO:0007669"/>
    <property type="project" value="UniProtKB-KW"/>
</dbReference>
<proteinExistence type="predicted"/>
<evidence type="ECO:0000256" key="8">
    <source>
        <dbReference type="ARBA" id="ARBA00022833"/>
    </source>
</evidence>
<feature type="domain" description="RING-type" evidence="12">
    <location>
        <begin position="50"/>
        <end position="252"/>
    </location>
</feature>
<evidence type="ECO:0000256" key="1">
    <source>
        <dbReference type="ARBA" id="ARBA00001798"/>
    </source>
</evidence>
<evidence type="ECO:0000256" key="6">
    <source>
        <dbReference type="ARBA" id="ARBA00022771"/>
    </source>
</evidence>
<dbReference type="SMART" id="SM00647">
    <property type="entry name" value="IBR"/>
    <property type="match status" value="2"/>
</dbReference>
<dbReference type="CDD" id="cd20338">
    <property type="entry name" value="BRcat_RBR_RNF19"/>
    <property type="match status" value="1"/>
</dbReference>
<keyword evidence="3" id="KW-0808">Transferase</keyword>
<gene>
    <name evidence="13" type="ORF">SBAD_LOCUS1560</name>
</gene>
<dbReference type="InterPro" id="IPR002867">
    <property type="entry name" value="IBR_dom"/>
</dbReference>
<dbReference type="Pfam" id="PF01485">
    <property type="entry name" value="IBR"/>
    <property type="match status" value="1"/>
</dbReference>
<dbReference type="InterPro" id="IPR044066">
    <property type="entry name" value="TRIAD_supradom"/>
</dbReference>
<reference evidence="15" key="1">
    <citation type="submission" date="2016-06" db="UniProtKB">
        <authorList>
            <consortium name="WormBaseParasite"/>
        </authorList>
    </citation>
    <scope>IDENTIFICATION</scope>
</reference>
<dbReference type="SUPFAM" id="SSF57850">
    <property type="entry name" value="RING/U-box"/>
    <property type="match status" value="3"/>
</dbReference>
<keyword evidence="4" id="KW-0479">Metal-binding</keyword>
<sequence>MNMLRFCFLHRGKATDECPKGVIQSEPQKDKEASSLSNQTEINERSEPEESAWCPICLEKYPLKHFPALTNCKDRCCESCLVQYATMEVMQGNGKIGCPVCSADLHNNDVYNLLKKDKWLLEKFEKFQLIRVLSWNPDMRWCPAPDCEYGVLAGNCNECPELRCGREDCGISFCYNCRARWTENHSCRQKTPSFTSKNTKLCPRCHISVQKLNDWACNHIVCKICGCEFCWHCGKEAGPTHFLFPPECSFMGRSRYSQVRQLRNILVTLLLPLEFVIALIVSVPVSVIVNPVVQNVLLELCDELRQLATPSTLFALLLDE</sequence>
<keyword evidence="7" id="KW-0833">Ubl conjugation pathway</keyword>
<name>A0A183ID66_9BILA</name>
<comment type="catalytic activity">
    <reaction evidence="1">
        <text>[E2 ubiquitin-conjugating enzyme]-S-ubiquitinyl-L-cysteine + [acceptor protein]-L-lysine = [E2 ubiquitin-conjugating enzyme]-L-cysteine + [acceptor protein]-N(6)-ubiquitinyl-L-lysine.</text>
        <dbReference type="EC" id="2.3.2.31"/>
    </reaction>
</comment>
<dbReference type="InterPro" id="IPR001841">
    <property type="entry name" value="Znf_RING"/>
</dbReference>
<evidence type="ECO:0000256" key="7">
    <source>
        <dbReference type="ARBA" id="ARBA00022786"/>
    </source>
</evidence>
<keyword evidence="5" id="KW-0677">Repeat</keyword>
<evidence type="ECO:0000256" key="4">
    <source>
        <dbReference type="ARBA" id="ARBA00022723"/>
    </source>
</evidence>
<dbReference type="Proteomes" id="UP000270296">
    <property type="component" value="Unassembled WGS sequence"/>
</dbReference>